<dbReference type="EMBL" id="KZ451973">
    <property type="protein sequence ID" value="PKA56419.1"/>
    <property type="molecule type" value="Genomic_DNA"/>
</dbReference>
<proteinExistence type="predicted"/>
<accession>A0A2I0ALI8</accession>
<evidence type="ECO:0000313" key="3">
    <source>
        <dbReference type="Proteomes" id="UP000236161"/>
    </source>
</evidence>
<dbReference type="AlphaFoldDB" id="A0A2I0ALI8"/>
<gene>
    <name evidence="2" type="ORF">AXF42_Ash014922</name>
</gene>
<sequence>MPLAWRLQRRMMEIAPLLTWHGRRIEWGMVQERVEKLISLDGREREAGLELWLFFGYHEIFPGSCVERSHLWLRFPIIFLRLDDGVKVCERNNSINIRLLAFEIGIAIFVCVSFECWLLKKDDYDNFLVVNCLDENSNKKLKKSRITGLIREEKEVLFSRYSPS</sequence>
<protein>
    <submittedName>
        <fullName evidence="2">Uncharacterized protein</fullName>
    </submittedName>
</protein>
<keyword evidence="1" id="KW-0472">Membrane</keyword>
<evidence type="ECO:0000256" key="1">
    <source>
        <dbReference type="SAM" id="Phobius"/>
    </source>
</evidence>
<dbReference type="Proteomes" id="UP000236161">
    <property type="component" value="Unassembled WGS sequence"/>
</dbReference>
<name>A0A2I0ALI8_9ASPA</name>
<reference evidence="2 3" key="1">
    <citation type="journal article" date="2017" name="Nature">
        <title>The Apostasia genome and the evolution of orchids.</title>
        <authorList>
            <person name="Zhang G.Q."/>
            <person name="Liu K.W."/>
            <person name="Li Z."/>
            <person name="Lohaus R."/>
            <person name="Hsiao Y.Y."/>
            <person name="Niu S.C."/>
            <person name="Wang J.Y."/>
            <person name="Lin Y.C."/>
            <person name="Xu Q."/>
            <person name="Chen L.J."/>
            <person name="Yoshida K."/>
            <person name="Fujiwara S."/>
            <person name="Wang Z.W."/>
            <person name="Zhang Y.Q."/>
            <person name="Mitsuda N."/>
            <person name="Wang M."/>
            <person name="Liu G.H."/>
            <person name="Pecoraro L."/>
            <person name="Huang H.X."/>
            <person name="Xiao X.J."/>
            <person name="Lin M."/>
            <person name="Wu X.Y."/>
            <person name="Wu W.L."/>
            <person name="Chen Y.Y."/>
            <person name="Chang S.B."/>
            <person name="Sakamoto S."/>
            <person name="Ohme-Takagi M."/>
            <person name="Yagi M."/>
            <person name="Zeng S.J."/>
            <person name="Shen C.Y."/>
            <person name="Yeh C.M."/>
            <person name="Luo Y.B."/>
            <person name="Tsai W.C."/>
            <person name="Van de Peer Y."/>
            <person name="Liu Z.J."/>
        </authorList>
    </citation>
    <scope>NUCLEOTIDE SEQUENCE [LARGE SCALE GENOMIC DNA]</scope>
    <source>
        <strain evidence="3">cv. Shenzhen</strain>
        <tissue evidence="2">Stem</tissue>
    </source>
</reference>
<organism evidence="2 3">
    <name type="scientific">Apostasia shenzhenica</name>
    <dbReference type="NCBI Taxonomy" id="1088818"/>
    <lineage>
        <taxon>Eukaryota</taxon>
        <taxon>Viridiplantae</taxon>
        <taxon>Streptophyta</taxon>
        <taxon>Embryophyta</taxon>
        <taxon>Tracheophyta</taxon>
        <taxon>Spermatophyta</taxon>
        <taxon>Magnoliopsida</taxon>
        <taxon>Liliopsida</taxon>
        <taxon>Asparagales</taxon>
        <taxon>Orchidaceae</taxon>
        <taxon>Apostasioideae</taxon>
        <taxon>Apostasia</taxon>
    </lineage>
</organism>
<keyword evidence="1" id="KW-1133">Transmembrane helix</keyword>
<feature type="transmembrane region" description="Helical" evidence="1">
    <location>
        <begin position="100"/>
        <end position="120"/>
    </location>
</feature>
<keyword evidence="1" id="KW-0812">Transmembrane</keyword>
<keyword evidence="3" id="KW-1185">Reference proteome</keyword>
<evidence type="ECO:0000313" key="2">
    <source>
        <dbReference type="EMBL" id="PKA56419.1"/>
    </source>
</evidence>